<dbReference type="EMBL" id="MVHD01000070">
    <property type="protein sequence ID" value="OQZ88091.1"/>
    <property type="molecule type" value="Genomic_DNA"/>
</dbReference>
<dbReference type="Proteomes" id="UP000192319">
    <property type="component" value="Unassembled WGS sequence"/>
</dbReference>
<feature type="compositionally biased region" description="Basic residues" evidence="1">
    <location>
        <begin position="1"/>
        <end position="11"/>
    </location>
</feature>
<accession>A0ABX3R260</accession>
<protein>
    <submittedName>
        <fullName evidence="2">Uncharacterized protein</fullName>
    </submittedName>
</protein>
<proteinExistence type="predicted"/>
<evidence type="ECO:0000313" key="2">
    <source>
        <dbReference type="EMBL" id="OQZ88091.1"/>
    </source>
</evidence>
<evidence type="ECO:0000313" key="3">
    <source>
        <dbReference type="Proteomes" id="UP000192319"/>
    </source>
</evidence>
<evidence type="ECO:0000256" key="1">
    <source>
        <dbReference type="SAM" id="MobiDB-lite"/>
    </source>
</evidence>
<sequence length="65" mass="7048">MAARPRGRPSRRAGEPGRHRALRAVPGDAELEALGTNMAAEMEQYRGSALHRIRTTGRAALVRGL</sequence>
<reference evidence="2 3" key="1">
    <citation type="submission" date="2017-02" db="EMBL/GenBank/DDBJ databases">
        <title>The new phylogeny of genus Mycobacterium.</title>
        <authorList>
            <person name="Tortoli E."/>
            <person name="Trovato A."/>
            <person name="Cirillo D.M."/>
        </authorList>
    </citation>
    <scope>NUCLEOTIDE SEQUENCE [LARGE SCALE GENOMIC DNA]</scope>
    <source>
        <strain evidence="2 3">DSM 45230</strain>
    </source>
</reference>
<organism evidence="2 3">
    <name type="scientific">Mycobacterium alsense</name>
    <dbReference type="NCBI Taxonomy" id="324058"/>
    <lineage>
        <taxon>Bacteria</taxon>
        <taxon>Bacillati</taxon>
        <taxon>Actinomycetota</taxon>
        <taxon>Actinomycetes</taxon>
        <taxon>Mycobacteriales</taxon>
        <taxon>Mycobacteriaceae</taxon>
        <taxon>Mycobacterium</taxon>
    </lineage>
</organism>
<comment type="caution">
    <text evidence="2">The sequence shown here is derived from an EMBL/GenBank/DDBJ whole genome shotgun (WGS) entry which is preliminary data.</text>
</comment>
<keyword evidence="3" id="KW-1185">Reference proteome</keyword>
<name>A0ABX3R260_9MYCO</name>
<gene>
    <name evidence="2" type="ORF">BST11_24640</name>
</gene>
<feature type="region of interest" description="Disordered" evidence="1">
    <location>
        <begin position="1"/>
        <end position="22"/>
    </location>
</feature>